<dbReference type="AlphaFoldDB" id="A0A026WYC5"/>
<dbReference type="PANTHER" id="PTHR15314:SF1">
    <property type="entry name" value="RIBONUCLEASE P PROTEIN SUBUNIT P20"/>
    <property type="match status" value="1"/>
</dbReference>
<proteinExistence type="predicted"/>
<name>A0A026WYC5_OOCBI</name>
<gene>
    <name evidence="5" type="ORF">X777_13045</name>
</gene>
<reference evidence="5 6" key="1">
    <citation type="journal article" date="2014" name="Curr. Biol.">
        <title>The genome of the clonal raider ant Cerapachys biroi.</title>
        <authorList>
            <person name="Oxley P.R."/>
            <person name="Ji L."/>
            <person name="Fetter-Pruneda I."/>
            <person name="McKenzie S.K."/>
            <person name="Li C."/>
            <person name="Hu H."/>
            <person name="Zhang G."/>
            <person name="Kronauer D.J."/>
        </authorList>
    </citation>
    <scope>NUCLEOTIDE SEQUENCE [LARGE SCALE GENOMIC DNA]</scope>
</reference>
<dbReference type="Proteomes" id="UP000053097">
    <property type="component" value="Unassembled WGS sequence"/>
</dbReference>
<evidence type="ECO:0000256" key="2">
    <source>
        <dbReference type="ARBA" id="ARBA00022694"/>
    </source>
</evidence>
<sequence>MEVDNNLNLSEPVSKQKSLSRRNGKTLASDKAKNVLEEGKPFKLRKSDKDIYVNNKTNFKGQLYRCEKLFDKGASQLTVHGRGAAVYKACNLALQLQELHYGTLELDIKTSTETSEDKLKASDDAGEKVSGRQNSAVHIRVFRTLSLPKLR</sequence>
<keyword evidence="2" id="KW-0819">tRNA processing</keyword>
<dbReference type="STRING" id="2015173.A0A026WYC5"/>
<dbReference type="GO" id="GO:0000172">
    <property type="term" value="C:ribonuclease MRP complex"/>
    <property type="evidence" value="ECO:0007669"/>
    <property type="project" value="InterPro"/>
</dbReference>
<dbReference type="OrthoDB" id="416729at2759"/>
<accession>A0A026WYC5</accession>
<evidence type="ECO:0000256" key="3">
    <source>
        <dbReference type="ARBA" id="ARBA00023242"/>
    </source>
</evidence>
<dbReference type="OMA" id="EVFLHCT"/>
<protein>
    <submittedName>
        <fullName evidence="5">Ribonuclease P protein subunit p20</fullName>
    </submittedName>
</protein>
<evidence type="ECO:0000313" key="5">
    <source>
        <dbReference type="EMBL" id="EZA60843.1"/>
    </source>
</evidence>
<dbReference type="GO" id="GO:0003676">
    <property type="term" value="F:nucleic acid binding"/>
    <property type="evidence" value="ECO:0007669"/>
    <property type="project" value="InterPro"/>
</dbReference>
<evidence type="ECO:0000256" key="1">
    <source>
        <dbReference type="ARBA" id="ARBA00004604"/>
    </source>
</evidence>
<evidence type="ECO:0000313" key="6">
    <source>
        <dbReference type="Proteomes" id="UP000053097"/>
    </source>
</evidence>
<organism evidence="5 6">
    <name type="scientific">Ooceraea biroi</name>
    <name type="common">Clonal raider ant</name>
    <name type="synonym">Cerapachys biroi</name>
    <dbReference type="NCBI Taxonomy" id="2015173"/>
    <lineage>
        <taxon>Eukaryota</taxon>
        <taxon>Metazoa</taxon>
        <taxon>Ecdysozoa</taxon>
        <taxon>Arthropoda</taxon>
        <taxon>Hexapoda</taxon>
        <taxon>Insecta</taxon>
        <taxon>Pterygota</taxon>
        <taxon>Neoptera</taxon>
        <taxon>Endopterygota</taxon>
        <taxon>Hymenoptera</taxon>
        <taxon>Apocrita</taxon>
        <taxon>Aculeata</taxon>
        <taxon>Formicoidea</taxon>
        <taxon>Formicidae</taxon>
        <taxon>Dorylinae</taxon>
        <taxon>Ooceraea</taxon>
    </lineage>
</organism>
<evidence type="ECO:0000256" key="4">
    <source>
        <dbReference type="SAM" id="MobiDB-lite"/>
    </source>
</evidence>
<dbReference type="EMBL" id="KK107064">
    <property type="protein sequence ID" value="EZA60843.1"/>
    <property type="molecule type" value="Genomic_DNA"/>
</dbReference>
<dbReference type="GO" id="GO:0001682">
    <property type="term" value="P:tRNA 5'-leader removal"/>
    <property type="evidence" value="ECO:0007669"/>
    <property type="project" value="InterPro"/>
</dbReference>
<keyword evidence="3" id="KW-0539">Nucleus</keyword>
<dbReference type="InterPro" id="IPR014612">
    <property type="entry name" value="Pop7/Rpp20"/>
</dbReference>
<dbReference type="SUPFAM" id="SSF82704">
    <property type="entry name" value="AlbA-like"/>
    <property type="match status" value="1"/>
</dbReference>
<dbReference type="PANTHER" id="PTHR15314">
    <property type="entry name" value="RIBONUCLEASE P PROTEIN SUBUNIT P20"/>
    <property type="match status" value="1"/>
</dbReference>
<dbReference type="Pfam" id="PF12328">
    <property type="entry name" value="Rpp20"/>
    <property type="match status" value="1"/>
</dbReference>
<feature type="region of interest" description="Disordered" evidence="4">
    <location>
        <begin position="1"/>
        <end position="32"/>
    </location>
</feature>
<dbReference type="Gene3D" id="3.30.110.20">
    <property type="entry name" value="Alba-like domain"/>
    <property type="match status" value="1"/>
</dbReference>
<dbReference type="GO" id="GO:0005655">
    <property type="term" value="C:nucleolar ribonuclease P complex"/>
    <property type="evidence" value="ECO:0007669"/>
    <property type="project" value="InterPro"/>
</dbReference>
<dbReference type="InterPro" id="IPR036882">
    <property type="entry name" value="Alba-like_dom_sf"/>
</dbReference>
<feature type="compositionally biased region" description="Polar residues" evidence="4">
    <location>
        <begin position="1"/>
        <end position="17"/>
    </location>
</feature>
<keyword evidence="6" id="KW-1185">Reference proteome</keyword>
<comment type="subcellular location">
    <subcellularLocation>
        <location evidence="1">Nucleus</location>
        <location evidence="1">Nucleolus</location>
    </subcellularLocation>
</comment>